<protein>
    <recommendedName>
        <fullName evidence="9 10">Phosphogluconate dehydratase</fullName>
        <ecNumber evidence="9 10">4.2.1.12</ecNumber>
    </recommendedName>
</protein>
<evidence type="ECO:0000259" key="11">
    <source>
        <dbReference type="Pfam" id="PF00920"/>
    </source>
</evidence>
<evidence type="ECO:0000256" key="7">
    <source>
        <dbReference type="ARBA" id="ARBA00023239"/>
    </source>
</evidence>
<evidence type="ECO:0000259" key="12">
    <source>
        <dbReference type="Pfam" id="PF24877"/>
    </source>
</evidence>
<feature type="domain" description="Dihydroxy-acid/6-phosphogluconate dehydratase C-terminal" evidence="12">
    <location>
        <begin position="408"/>
        <end position="602"/>
    </location>
</feature>
<keyword evidence="8 9" id="KW-0119">Carbohydrate metabolism</keyword>
<dbReference type="GO" id="GO:0051539">
    <property type="term" value="F:4 iron, 4 sulfur cluster binding"/>
    <property type="evidence" value="ECO:0007669"/>
    <property type="project" value="UniProtKB-UniRule"/>
</dbReference>
<dbReference type="PROSITE" id="PS00886">
    <property type="entry name" value="ILVD_EDD_1"/>
    <property type="match status" value="1"/>
</dbReference>
<keyword evidence="3 9" id="KW-0479">Metal-binding</keyword>
<dbReference type="Proteomes" id="UP000187194">
    <property type="component" value="Unassembled WGS sequence"/>
</dbReference>
<comment type="catalytic activity">
    <reaction evidence="9">
        <text>6-phospho-D-gluconate = 2-dehydro-3-deoxy-6-phospho-D-gluconate + H2O</text>
        <dbReference type="Rhea" id="RHEA:17277"/>
        <dbReference type="ChEBI" id="CHEBI:15377"/>
        <dbReference type="ChEBI" id="CHEBI:57569"/>
        <dbReference type="ChEBI" id="CHEBI:58759"/>
        <dbReference type="EC" id="4.2.1.12"/>
    </reaction>
</comment>
<feature type="binding site" evidence="9">
    <location>
        <position position="157"/>
    </location>
    <ligand>
        <name>[4Fe-4S] cluster</name>
        <dbReference type="ChEBI" id="CHEBI:49883"/>
    </ligand>
</feature>
<organism evidence="13 14">
    <name type="scientific">Burkholderia ubonensis</name>
    <dbReference type="NCBI Taxonomy" id="101571"/>
    <lineage>
        <taxon>Bacteria</taxon>
        <taxon>Pseudomonadati</taxon>
        <taxon>Pseudomonadota</taxon>
        <taxon>Betaproteobacteria</taxon>
        <taxon>Burkholderiales</taxon>
        <taxon>Burkholderiaceae</taxon>
        <taxon>Burkholderia</taxon>
        <taxon>Burkholderia cepacia complex</taxon>
    </lineage>
</organism>
<gene>
    <name evidence="9" type="primary">edd</name>
    <name evidence="13" type="ORF">BW685_06580</name>
</gene>
<evidence type="ECO:0000256" key="6">
    <source>
        <dbReference type="ARBA" id="ARBA00023064"/>
    </source>
</evidence>
<dbReference type="InterPro" id="IPR042096">
    <property type="entry name" value="Dihydro-acid_dehy_C"/>
</dbReference>
<dbReference type="InterPro" id="IPR000581">
    <property type="entry name" value="ILV_EDD_N"/>
</dbReference>
<evidence type="ECO:0000256" key="5">
    <source>
        <dbReference type="ARBA" id="ARBA00023014"/>
    </source>
</evidence>
<dbReference type="SUPFAM" id="SSF143975">
    <property type="entry name" value="IlvD/EDD N-terminal domain-like"/>
    <property type="match status" value="1"/>
</dbReference>
<dbReference type="Pfam" id="PF24877">
    <property type="entry name" value="ILV_EDD_C"/>
    <property type="match status" value="1"/>
</dbReference>
<evidence type="ECO:0000313" key="14">
    <source>
        <dbReference type="Proteomes" id="UP000187194"/>
    </source>
</evidence>
<keyword evidence="5 9" id="KW-0411">Iron-sulfur</keyword>
<dbReference type="InterPro" id="IPR020558">
    <property type="entry name" value="DiOHA_6PGluconate_deHydtase_CS"/>
</dbReference>
<dbReference type="PANTHER" id="PTHR43661:SF1">
    <property type="entry name" value="PHOSPHOGLUCONATE DEHYDRATASE"/>
    <property type="match status" value="1"/>
</dbReference>
<evidence type="ECO:0000256" key="1">
    <source>
        <dbReference type="ARBA" id="ARBA00006486"/>
    </source>
</evidence>
<keyword evidence="6 9" id="KW-0311">Gluconate utilization</keyword>
<keyword evidence="4 9" id="KW-0408">Iron</keyword>
<dbReference type="Pfam" id="PF00920">
    <property type="entry name" value="ILVD_EDD_N"/>
    <property type="match status" value="1"/>
</dbReference>
<comment type="cofactor">
    <cofactor evidence="9">
        <name>[4Fe-4S] cluster</name>
        <dbReference type="ChEBI" id="CHEBI:49883"/>
    </cofactor>
    <text evidence="9">Binds 1 [4Fe-4S] cluster.</text>
</comment>
<dbReference type="EMBL" id="MTJZ01000007">
    <property type="protein sequence ID" value="OMG74172.1"/>
    <property type="molecule type" value="Genomic_DNA"/>
</dbReference>
<dbReference type="RefSeq" id="WP_076475266.1">
    <property type="nucleotide sequence ID" value="NZ_MTJZ01000007.1"/>
</dbReference>
<dbReference type="GO" id="GO:0004456">
    <property type="term" value="F:phosphogluconate dehydratase activity"/>
    <property type="evidence" value="ECO:0007669"/>
    <property type="project" value="UniProtKB-UniRule"/>
</dbReference>
<dbReference type="GO" id="GO:0005829">
    <property type="term" value="C:cytosol"/>
    <property type="evidence" value="ECO:0007669"/>
    <property type="project" value="TreeGrafter"/>
</dbReference>
<evidence type="ECO:0000256" key="10">
    <source>
        <dbReference type="NCBIfam" id="TIGR01196"/>
    </source>
</evidence>
<dbReference type="SUPFAM" id="SSF52016">
    <property type="entry name" value="LeuD/IlvD-like"/>
    <property type="match status" value="1"/>
</dbReference>
<dbReference type="GO" id="GO:0009255">
    <property type="term" value="P:Entner-Doudoroff pathway through 6-phosphogluconate"/>
    <property type="evidence" value="ECO:0007669"/>
    <property type="project" value="UniProtKB-UniRule"/>
</dbReference>
<keyword evidence="7 9" id="KW-0456">Lyase</keyword>
<dbReference type="HAMAP" id="MF_02094">
    <property type="entry name" value="Edd"/>
    <property type="match status" value="1"/>
</dbReference>
<dbReference type="GO" id="GO:0019521">
    <property type="term" value="P:D-gluconate metabolic process"/>
    <property type="evidence" value="ECO:0007669"/>
    <property type="project" value="UniProtKB-KW"/>
</dbReference>
<evidence type="ECO:0000256" key="3">
    <source>
        <dbReference type="ARBA" id="ARBA00022723"/>
    </source>
</evidence>
<reference evidence="13 14" key="1">
    <citation type="submission" date="2017-01" db="EMBL/GenBank/DDBJ databases">
        <title>Phylogeographic, genomic and meropenem susceptibility analysis of Burkholderia ubonensis.</title>
        <authorList>
            <person name="Price E.P."/>
            <person name="Sarovich D.S."/>
            <person name="Webb J.R."/>
            <person name="Hall C.M."/>
            <person name="Sahl J.W."/>
            <person name="Kaestli M."/>
            <person name="Mayo M."/>
            <person name="Harrington G."/>
            <person name="Baker A.L."/>
            <person name="Sidak-Loftis L.C."/>
            <person name="Lummis M."/>
            <person name="Schupp J.M."/>
            <person name="Gillece J.D."/>
            <person name="Tuanyok A."/>
            <person name="Warner J."/>
            <person name="Busch J.D."/>
            <person name="Keim P."/>
            <person name="Currie B.J."/>
            <person name="Wagner D.M."/>
        </authorList>
    </citation>
    <scope>NUCLEOTIDE SEQUENCE [LARGE SCALE GENOMIC DNA]</scope>
    <source>
        <strain evidence="13 14">A21</strain>
    </source>
</reference>
<dbReference type="InterPro" id="IPR056740">
    <property type="entry name" value="ILV_EDD_C"/>
</dbReference>
<dbReference type="Gene3D" id="3.50.30.80">
    <property type="entry name" value="IlvD/EDD C-terminal domain-like"/>
    <property type="match status" value="1"/>
</dbReference>
<evidence type="ECO:0000256" key="9">
    <source>
        <dbReference type="HAMAP-Rule" id="MF_02094"/>
    </source>
</evidence>
<dbReference type="UniPathway" id="UPA00226"/>
<accession>A0A1R1JG52</accession>
<dbReference type="PROSITE" id="PS00887">
    <property type="entry name" value="ILVD_EDD_2"/>
    <property type="match status" value="1"/>
</dbReference>
<comment type="pathway">
    <text evidence="9">Carbohydrate metabolism; Entner-Doudoroff pathway.</text>
</comment>
<dbReference type="NCBIfam" id="TIGR01196">
    <property type="entry name" value="edd"/>
    <property type="match status" value="1"/>
</dbReference>
<name>A0A1R1JG52_9BURK</name>
<evidence type="ECO:0000313" key="13">
    <source>
        <dbReference type="EMBL" id="OMG74172.1"/>
    </source>
</evidence>
<dbReference type="AlphaFoldDB" id="A0A1R1JG52"/>
<proteinExistence type="inferred from homology"/>
<evidence type="ECO:0000256" key="2">
    <source>
        <dbReference type="ARBA" id="ARBA00022485"/>
    </source>
</evidence>
<dbReference type="InterPro" id="IPR004786">
    <property type="entry name" value="6-phosphgluc_deHydtase"/>
</dbReference>
<dbReference type="EC" id="4.2.1.12" evidence="9 10"/>
<feature type="domain" description="Dihydroxy-acid/6-phosphogluconate dehydratase N-terminal" evidence="11">
    <location>
        <begin position="68"/>
        <end position="382"/>
    </location>
</feature>
<feature type="binding site" evidence="9">
    <location>
        <position position="224"/>
    </location>
    <ligand>
        <name>[4Fe-4S] cluster</name>
        <dbReference type="ChEBI" id="CHEBI:49883"/>
    </ligand>
</feature>
<evidence type="ECO:0000256" key="4">
    <source>
        <dbReference type="ARBA" id="ARBA00023004"/>
    </source>
</evidence>
<sequence length="618" mass="65233">MTSLHPTLAKVTERVIARSQSTRSAYLKRIDGAQGRFPARGALSCANLAHGFAGLEGNDKFEIKAIKQPNIGIVSSYNEMLSAHAPYKDFPDIIKTAARANGGVAQFAGGVPAMCDGVTQGNPGMELSLFSREAIAMGTAIALTHNMFDAALCLGICDKIVPGLLIGALQFGHLPTIFVPAGPMTSGLSNDDKARIRQQFATGQVGRDALLEAESAAYHGHGTCTFYGTANSNQMLMELMGLHLPGSAFVHPHTPLRDALTAEAARRVLDLTVERGHYTPIGHVIDEKAIVNGIVALLATGGSTNHTLHLVAIARAAGILIDWDDFDELSAAVPLLAKIYPNGKADVNHFHAAGGIAFLVRNLLEGGLLHEDVTTVAGKGLSHYTKEPRLIDGKLTWVDGAAESHDTKVLRPIGEPFQPDGGLRLMQGRLGRGVIKISAVAPEHRKVTASAIVFDSQEAVQEAFDRGELKRDFVAVVRFQGARANGMPELHRLTPLLGVLQDQGFHVALVTDGRMSGASGKVPAVIHVSPEALLNGPLGKVKTGDTIVIDAEAGVLDIAVDDAEWHARPVAQPLHQADNEVGFGRELFGVFRAAAAPAEQGASVFGALVGEAAARVTA</sequence>
<dbReference type="PANTHER" id="PTHR43661">
    <property type="entry name" value="D-XYLONATE DEHYDRATASE"/>
    <property type="match status" value="1"/>
</dbReference>
<comment type="function">
    <text evidence="9">Catalyzes the dehydration of 6-phospho-D-gluconate to 2-dehydro-3-deoxy-6-phospho-D-gluconate.</text>
</comment>
<comment type="caution">
    <text evidence="13">The sequence shown here is derived from an EMBL/GenBank/DDBJ whole genome shotgun (WGS) entry which is preliminary data.</text>
</comment>
<evidence type="ECO:0000256" key="8">
    <source>
        <dbReference type="ARBA" id="ARBA00023277"/>
    </source>
</evidence>
<keyword evidence="2 9" id="KW-0004">4Fe-4S</keyword>
<comment type="similarity">
    <text evidence="1 9">Belongs to the IlvD/Edd family.</text>
</comment>
<dbReference type="GO" id="GO:0046872">
    <property type="term" value="F:metal ion binding"/>
    <property type="evidence" value="ECO:0007669"/>
    <property type="project" value="UniProtKB-KW"/>
</dbReference>
<dbReference type="InterPro" id="IPR037237">
    <property type="entry name" value="IlvD/EDD_N"/>
</dbReference>